<keyword evidence="3" id="KW-0732">Signal</keyword>
<keyword evidence="4" id="KW-0472">Membrane</keyword>
<keyword evidence="9" id="KW-1185">Reference proteome</keyword>
<evidence type="ECO:0000256" key="4">
    <source>
        <dbReference type="ARBA" id="ARBA00023136"/>
    </source>
</evidence>
<evidence type="ECO:0000313" key="9">
    <source>
        <dbReference type="Proteomes" id="UP000199310"/>
    </source>
</evidence>
<organism evidence="8 9">
    <name type="scientific">Chitinophaga arvensicola</name>
    <dbReference type="NCBI Taxonomy" id="29529"/>
    <lineage>
        <taxon>Bacteria</taxon>
        <taxon>Pseudomonadati</taxon>
        <taxon>Bacteroidota</taxon>
        <taxon>Chitinophagia</taxon>
        <taxon>Chitinophagales</taxon>
        <taxon>Chitinophagaceae</taxon>
        <taxon>Chitinophaga</taxon>
    </lineage>
</organism>
<dbReference type="Proteomes" id="UP000199310">
    <property type="component" value="Unassembled WGS sequence"/>
</dbReference>
<evidence type="ECO:0000313" key="8">
    <source>
        <dbReference type="EMBL" id="SEW52843.1"/>
    </source>
</evidence>
<evidence type="ECO:0000256" key="1">
    <source>
        <dbReference type="ARBA" id="ARBA00004442"/>
    </source>
</evidence>
<dbReference type="RefSeq" id="WP_089899780.1">
    <property type="nucleotide sequence ID" value="NZ_FOJG01000002.1"/>
</dbReference>
<dbReference type="AlphaFoldDB" id="A0A1I0S9I7"/>
<dbReference type="EMBL" id="FOJG01000002">
    <property type="protein sequence ID" value="SEW52843.1"/>
    <property type="molecule type" value="Genomic_DNA"/>
</dbReference>
<dbReference type="PROSITE" id="PS51257">
    <property type="entry name" value="PROKAR_LIPOPROTEIN"/>
    <property type="match status" value="1"/>
</dbReference>
<dbReference type="InterPro" id="IPR012944">
    <property type="entry name" value="SusD_RagB_dom"/>
</dbReference>
<gene>
    <name evidence="8" type="ORF">SAMN04488122_5167</name>
</gene>
<evidence type="ECO:0000259" key="7">
    <source>
        <dbReference type="Pfam" id="PF14322"/>
    </source>
</evidence>
<feature type="domain" description="SusD-like N-terminal" evidence="7">
    <location>
        <begin position="93"/>
        <end position="211"/>
    </location>
</feature>
<sequence>MNRFFSYKNSIPAFAIGIAMAVSGLMSCTKVLDKPDLGAIPSGEVWTDLNLSTAFLNNIYLNVLPNWPDATYHVSDEGSGGGDVLFGQLTVNSINYWPYADIRSINLLLQQVPAAPFTESDKNTLVGQALFLRAWLYFQMVSRYGGVPIILTPQNLEDNLNVSRNKTSECIAQIVKDLDNAVALLPTSWNADNAGRITRGAALAFKGRVLLHYASEQFNPTQDPSRWQTAYNANKAAMDSLTKYGNALMPDFRNLWFVEGIGNTEAIMVTRFSYPGRPQTHDASIRPLEESQNYTGGDQPSLELVNAFPMKNGLPVTTPGSGYNSQAYWLNRDPRFATTVVHNGDAWALSGKTGRIQWTFSGGEAIGGTFSGFYTRKTVFEGYKPFDAEHSGTDWIEIRLAEVMLNYAETANETGNVQTGYDMITAIRKRAGIDAGTDGHYGLKANMSKEEMRAAILTERRLELAFEGKRDQDLRRRRLYASVLNGKKRTGLDIRLIKFGGKAGDFFAAYATGTINLNTDYFSYFSETPKLLDPNNVINYKDEYYFYAIPQDHLQKNPNLQQTKGWDGGTFDPLQ</sequence>
<evidence type="ECO:0000256" key="2">
    <source>
        <dbReference type="ARBA" id="ARBA00006275"/>
    </source>
</evidence>
<keyword evidence="5" id="KW-0998">Cell outer membrane</keyword>
<dbReference type="GO" id="GO:0009279">
    <property type="term" value="C:cell outer membrane"/>
    <property type="evidence" value="ECO:0007669"/>
    <property type="project" value="UniProtKB-SubCell"/>
</dbReference>
<comment type="similarity">
    <text evidence="2">Belongs to the SusD family.</text>
</comment>
<dbReference type="Gene3D" id="1.25.40.390">
    <property type="match status" value="1"/>
</dbReference>
<comment type="subcellular location">
    <subcellularLocation>
        <location evidence="1">Cell outer membrane</location>
    </subcellularLocation>
</comment>
<protein>
    <submittedName>
        <fullName evidence="8">Starch-binding associating with outer membrane</fullName>
    </submittedName>
</protein>
<dbReference type="InterPro" id="IPR011990">
    <property type="entry name" value="TPR-like_helical_dom_sf"/>
</dbReference>
<proteinExistence type="inferred from homology"/>
<name>A0A1I0S9I7_9BACT</name>
<dbReference type="OrthoDB" id="5694214at2"/>
<evidence type="ECO:0000256" key="5">
    <source>
        <dbReference type="ARBA" id="ARBA00023237"/>
    </source>
</evidence>
<reference evidence="9" key="1">
    <citation type="submission" date="2016-10" db="EMBL/GenBank/DDBJ databases">
        <authorList>
            <person name="Varghese N."/>
            <person name="Submissions S."/>
        </authorList>
    </citation>
    <scope>NUCLEOTIDE SEQUENCE [LARGE SCALE GENOMIC DNA]</scope>
    <source>
        <strain evidence="9">DSM 3695</strain>
    </source>
</reference>
<dbReference type="Pfam" id="PF14322">
    <property type="entry name" value="SusD-like_3"/>
    <property type="match status" value="1"/>
</dbReference>
<evidence type="ECO:0000259" key="6">
    <source>
        <dbReference type="Pfam" id="PF07980"/>
    </source>
</evidence>
<feature type="domain" description="RagB/SusD" evidence="6">
    <location>
        <begin position="283"/>
        <end position="566"/>
    </location>
</feature>
<dbReference type="STRING" id="29529.SAMN04488122_5167"/>
<evidence type="ECO:0000256" key="3">
    <source>
        <dbReference type="ARBA" id="ARBA00022729"/>
    </source>
</evidence>
<dbReference type="SUPFAM" id="SSF48452">
    <property type="entry name" value="TPR-like"/>
    <property type="match status" value="1"/>
</dbReference>
<dbReference type="Pfam" id="PF07980">
    <property type="entry name" value="SusD_RagB"/>
    <property type="match status" value="1"/>
</dbReference>
<accession>A0A1I0S9I7</accession>
<dbReference type="InterPro" id="IPR033985">
    <property type="entry name" value="SusD-like_N"/>
</dbReference>